<dbReference type="InterPro" id="IPR020013">
    <property type="entry name" value="Flagellar_FlgE/F/G"/>
</dbReference>
<evidence type="ECO:0000256" key="4">
    <source>
        <dbReference type="ARBA" id="ARBA00023143"/>
    </source>
</evidence>
<dbReference type="NCBIfam" id="TIGR02488">
    <property type="entry name" value="flgG_G_neg"/>
    <property type="match status" value="1"/>
</dbReference>
<comment type="subunit">
    <text evidence="7">The basal body constitutes a major portion of the flagellar organelle and consists of four rings (L,P,S, and M) mounted on a central rod. The rod consists of about 26 subunits of FlgG in the distal portion, and FlgB, FlgC and FlgF are thought to build up the proximal portion of the rod with about 6 subunits each.</text>
</comment>
<dbReference type="RefSeq" id="WP_126419565.1">
    <property type="nucleotide sequence ID" value="NZ_AP018827.1"/>
</dbReference>
<dbReference type="PANTHER" id="PTHR30435">
    <property type="entry name" value="FLAGELLAR PROTEIN"/>
    <property type="match status" value="1"/>
</dbReference>
<comment type="similarity">
    <text evidence="2 7">Belongs to the flagella basal body rod proteins family.</text>
</comment>
<dbReference type="PANTHER" id="PTHR30435:SF19">
    <property type="entry name" value="FLAGELLAR BASAL-BODY ROD PROTEIN FLGG"/>
    <property type="match status" value="1"/>
</dbReference>
<evidence type="ECO:0000313" key="12">
    <source>
        <dbReference type="Proteomes" id="UP000278756"/>
    </source>
</evidence>
<evidence type="ECO:0000256" key="6">
    <source>
        <dbReference type="NCBIfam" id="TIGR02488"/>
    </source>
</evidence>
<name>A0A3G9FYV2_9CAUL</name>
<dbReference type="InterPro" id="IPR037925">
    <property type="entry name" value="FlgE/F/G-like"/>
</dbReference>
<feature type="domain" description="Flagellar basal-body/hook protein C-terminal" evidence="9">
    <location>
        <begin position="215"/>
        <end position="260"/>
    </location>
</feature>
<dbReference type="NCBIfam" id="TIGR03506">
    <property type="entry name" value="FlgEFG_subfam"/>
    <property type="match status" value="2"/>
</dbReference>
<organism evidence="11 12">
    <name type="scientific">Asticcacaulis excentricus</name>
    <dbReference type="NCBI Taxonomy" id="78587"/>
    <lineage>
        <taxon>Bacteria</taxon>
        <taxon>Pseudomonadati</taxon>
        <taxon>Pseudomonadota</taxon>
        <taxon>Alphaproteobacteria</taxon>
        <taxon>Caulobacterales</taxon>
        <taxon>Caulobacteraceae</taxon>
        <taxon>Asticcacaulis</taxon>
    </lineage>
</organism>
<protein>
    <recommendedName>
        <fullName evidence="3 6">Flagellar basal-body rod protein FlgG</fullName>
    </recommendedName>
    <alternativeName>
        <fullName evidence="5 7">Distal rod protein</fullName>
    </alternativeName>
</protein>
<comment type="subcellular location">
    <subcellularLocation>
        <location evidence="1 7">Bacterial flagellum basal body</location>
    </subcellularLocation>
</comment>
<dbReference type="Proteomes" id="UP000278756">
    <property type="component" value="Chromosome 1"/>
</dbReference>
<feature type="domain" description="Flagellar basal body rod protein N-terminal" evidence="8">
    <location>
        <begin position="4"/>
        <end position="34"/>
    </location>
</feature>
<keyword evidence="11" id="KW-0966">Cell projection</keyword>
<dbReference type="InterPro" id="IPR010930">
    <property type="entry name" value="Flg_bb/hook_C_dom"/>
</dbReference>
<evidence type="ECO:0000256" key="1">
    <source>
        <dbReference type="ARBA" id="ARBA00004117"/>
    </source>
</evidence>
<feature type="domain" description="Flagellar hook protein FlgE/F/G-like D1" evidence="10">
    <location>
        <begin position="96"/>
        <end position="159"/>
    </location>
</feature>
<dbReference type="OrthoDB" id="9804559at2"/>
<reference evidence="12" key="1">
    <citation type="journal article" date="2017" name="Biotechnol. Biofuels">
        <title>Evaluation of environmental bacterial communities as a factor affecting the growth of duckweed Lemna minor.</title>
        <authorList>
            <person name="Ishizawa H."/>
            <person name="Kuroda M."/>
            <person name="Morikawa M."/>
            <person name="Ike M."/>
        </authorList>
    </citation>
    <scope>NUCLEOTIDE SEQUENCE [LARGE SCALE GENOMIC DNA]</scope>
    <source>
        <strain evidence="12">M6</strain>
    </source>
</reference>
<evidence type="ECO:0000259" key="10">
    <source>
        <dbReference type="Pfam" id="PF22692"/>
    </source>
</evidence>
<evidence type="ECO:0000256" key="2">
    <source>
        <dbReference type="ARBA" id="ARBA00009677"/>
    </source>
</evidence>
<dbReference type="Pfam" id="PF06429">
    <property type="entry name" value="Flg_bbr_C"/>
    <property type="match status" value="1"/>
</dbReference>
<evidence type="ECO:0000313" key="11">
    <source>
        <dbReference type="EMBL" id="BBF79567.1"/>
    </source>
</evidence>
<keyword evidence="11" id="KW-0282">Flagellum</keyword>
<evidence type="ECO:0000259" key="8">
    <source>
        <dbReference type="Pfam" id="PF00460"/>
    </source>
</evidence>
<dbReference type="InterPro" id="IPR012834">
    <property type="entry name" value="FlgG_G_neg"/>
</dbReference>
<dbReference type="SUPFAM" id="SSF117143">
    <property type="entry name" value="Flagellar hook protein flgE"/>
    <property type="match status" value="1"/>
</dbReference>
<evidence type="ECO:0000259" key="9">
    <source>
        <dbReference type="Pfam" id="PF06429"/>
    </source>
</evidence>
<keyword evidence="4 7" id="KW-0975">Bacterial flagellum</keyword>
<dbReference type="GO" id="GO:0009426">
    <property type="term" value="C:bacterial-type flagellum basal body, distal rod"/>
    <property type="evidence" value="ECO:0007669"/>
    <property type="project" value="UniProtKB-UniRule"/>
</dbReference>
<gene>
    <name evidence="11" type="ORF">EM6_0135</name>
</gene>
<proteinExistence type="inferred from homology"/>
<evidence type="ECO:0000256" key="7">
    <source>
        <dbReference type="RuleBase" id="RU362116"/>
    </source>
</evidence>
<evidence type="ECO:0000256" key="3">
    <source>
        <dbReference type="ARBA" id="ARBA00017948"/>
    </source>
</evidence>
<dbReference type="GO" id="GO:0071978">
    <property type="term" value="P:bacterial-type flagellum-dependent swarming motility"/>
    <property type="evidence" value="ECO:0007669"/>
    <property type="project" value="TreeGrafter"/>
</dbReference>
<dbReference type="Pfam" id="PF22692">
    <property type="entry name" value="LlgE_F_G_D1"/>
    <property type="match status" value="1"/>
</dbReference>
<keyword evidence="11" id="KW-0969">Cilium</keyword>
<dbReference type="EMBL" id="AP018827">
    <property type="protein sequence ID" value="BBF79567.1"/>
    <property type="molecule type" value="Genomic_DNA"/>
</dbReference>
<sequence>MRALRTATTGMSAQQLNVDTISHNIANMNTVGFKKQRAEFQDLLYQNVERMGAQSSEAGTVVPTGIQVGGGVKTGSVYRILTQGSATRTDNPYDIMVDGRGYFQVLMPSGETAYTRAGNFAVNDQGQLVTDDGYLVQPQITFPQDTKEVTISKTGQVSVTQDGVTAPTVIGQLQVASFFNEAGLEAIGDNLYLESGASGAANIGTPGDVGYGTLMQGYTEASNVDAVSEITSLIVAQRAYEMNSKVIKTADDMLSVTSNLRN</sequence>
<reference evidence="12" key="2">
    <citation type="journal article" date="2017" name="Plant Physiol. Biochem.">
        <title>Differential oxidative and antioxidative response of duckweed Lemna minor toward plant growth promoting/inhibiting bacteria.</title>
        <authorList>
            <person name="Ishizawa H."/>
            <person name="Kuroda M."/>
            <person name="Morikawa M."/>
            <person name="Ike M."/>
        </authorList>
    </citation>
    <scope>NUCLEOTIDE SEQUENCE [LARGE SCALE GENOMIC DNA]</scope>
    <source>
        <strain evidence="12">M6</strain>
    </source>
</reference>
<dbReference type="InterPro" id="IPR001444">
    <property type="entry name" value="Flag_bb_rod_N"/>
</dbReference>
<dbReference type="InterPro" id="IPR053967">
    <property type="entry name" value="LlgE_F_G-like_D1"/>
</dbReference>
<dbReference type="AlphaFoldDB" id="A0A3G9FYV2"/>
<accession>A0A3G9FYV2</accession>
<evidence type="ECO:0000256" key="5">
    <source>
        <dbReference type="ARBA" id="ARBA00032912"/>
    </source>
</evidence>
<dbReference type="Pfam" id="PF00460">
    <property type="entry name" value="Flg_bb_rod"/>
    <property type="match status" value="1"/>
</dbReference>